<protein>
    <recommendedName>
        <fullName evidence="3">HEAT repeat domain-containing protein</fullName>
    </recommendedName>
</protein>
<name>A0ABR5A9Q9_9BACL</name>
<reference evidence="1 2" key="1">
    <citation type="submission" date="2014-12" db="EMBL/GenBank/DDBJ databases">
        <title>Draft genome sequence of Paenibacillus kamchatkensis strain B-2647.</title>
        <authorList>
            <person name="Karlyshev A.V."/>
            <person name="Kudryashova E.B."/>
        </authorList>
    </citation>
    <scope>NUCLEOTIDE SEQUENCE [LARGE SCALE GENOMIC DNA]</scope>
    <source>
        <strain evidence="1 2">VKM B-2647</strain>
    </source>
</reference>
<dbReference type="Proteomes" id="UP000031967">
    <property type="component" value="Unassembled WGS sequence"/>
</dbReference>
<evidence type="ECO:0000313" key="2">
    <source>
        <dbReference type="Proteomes" id="UP000031967"/>
    </source>
</evidence>
<comment type="caution">
    <text evidence="1">The sequence shown here is derived from an EMBL/GenBank/DDBJ whole genome shotgun (WGS) entry which is preliminary data.</text>
</comment>
<evidence type="ECO:0008006" key="3">
    <source>
        <dbReference type="Google" id="ProtNLM"/>
    </source>
</evidence>
<dbReference type="InterPro" id="IPR016024">
    <property type="entry name" value="ARM-type_fold"/>
</dbReference>
<gene>
    <name evidence="1" type="ORF">SD70_30775</name>
</gene>
<organism evidence="1 2">
    <name type="scientific">Gordoniibacillus kamchatkensis</name>
    <dbReference type="NCBI Taxonomy" id="1590651"/>
    <lineage>
        <taxon>Bacteria</taxon>
        <taxon>Bacillati</taxon>
        <taxon>Bacillota</taxon>
        <taxon>Bacilli</taxon>
        <taxon>Bacillales</taxon>
        <taxon>Paenibacillaceae</taxon>
        <taxon>Gordoniibacillus</taxon>
    </lineage>
</organism>
<keyword evidence="2" id="KW-1185">Reference proteome</keyword>
<dbReference type="InterPro" id="IPR011989">
    <property type="entry name" value="ARM-like"/>
</dbReference>
<evidence type="ECO:0000313" key="1">
    <source>
        <dbReference type="EMBL" id="KIL37785.1"/>
    </source>
</evidence>
<dbReference type="EMBL" id="JXAK01000096">
    <property type="protein sequence ID" value="KIL37785.1"/>
    <property type="molecule type" value="Genomic_DNA"/>
</dbReference>
<sequence>MTMLERLSSAIGRRTQDANRAAAEQILREPKLLENIAAGLSGNNAALIGDCAEVMTKVAETFPLLIVPYMERLGPLLAHKSTRVRWEAAHAIALAAPYAPQRIFPLLRTLTRLIREDGSVAVRDYAVDALCRYGAADEESARTVVPPLRDALAAWDGKHRARILDGLVRIAPVAPELSAQLLAIGEQYVRDGKPAVRKAAEALLREAGKTAGI</sequence>
<dbReference type="Gene3D" id="1.25.10.10">
    <property type="entry name" value="Leucine-rich Repeat Variant"/>
    <property type="match status" value="1"/>
</dbReference>
<proteinExistence type="predicted"/>
<accession>A0ABR5A9Q9</accession>
<dbReference type="SUPFAM" id="SSF48371">
    <property type="entry name" value="ARM repeat"/>
    <property type="match status" value="1"/>
</dbReference>